<evidence type="ECO:0000313" key="3">
    <source>
        <dbReference type="EMBL" id="KAJ3175093.1"/>
    </source>
</evidence>
<evidence type="ECO:0000256" key="2">
    <source>
        <dbReference type="SAM" id="SignalP"/>
    </source>
</evidence>
<feature type="compositionally biased region" description="Basic residues" evidence="1">
    <location>
        <begin position="292"/>
        <end position="312"/>
    </location>
</feature>
<reference evidence="3" key="1">
    <citation type="submission" date="2020-05" db="EMBL/GenBank/DDBJ databases">
        <title>Phylogenomic resolution of chytrid fungi.</title>
        <authorList>
            <person name="Stajich J.E."/>
            <person name="Amses K."/>
            <person name="Simmons R."/>
            <person name="Seto K."/>
            <person name="Myers J."/>
            <person name="Bonds A."/>
            <person name="Quandt C.A."/>
            <person name="Barry K."/>
            <person name="Liu P."/>
            <person name="Grigoriev I."/>
            <person name="Longcore J.E."/>
            <person name="James T.Y."/>
        </authorList>
    </citation>
    <scope>NUCLEOTIDE SEQUENCE</scope>
    <source>
        <strain evidence="3">JEL0379</strain>
    </source>
</reference>
<dbReference type="AlphaFoldDB" id="A0AAD5TGK9"/>
<evidence type="ECO:0000256" key="1">
    <source>
        <dbReference type="SAM" id="MobiDB-lite"/>
    </source>
</evidence>
<organism evidence="3 4">
    <name type="scientific">Geranomyces variabilis</name>
    <dbReference type="NCBI Taxonomy" id="109894"/>
    <lineage>
        <taxon>Eukaryota</taxon>
        <taxon>Fungi</taxon>
        <taxon>Fungi incertae sedis</taxon>
        <taxon>Chytridiomycota</taxon>
        <taxon>Chytridiomycota incertae sedis</taxon>
        <taxon>Chytridiomycetes</taxon>
        <taxon>Spizellomycetales</taxon>
        <taxon>Powellomycetaceae</taxon>
        <taxon>Geranomyces</taxon>
    </lineage>
</organism>
<feature type="chain" id="PRO_5042055398" evidence="2">
    <location>
        <begin position="21"/>
        <end position="361"/>
    </location>
</feature>
<evidence type="ECO:0000313" key="4">
    <source>
        <dbReference type="Proteomes" id="UP001212152"/>
    </source>
</evidence>
<keyword evidence="4" id="KW-1185">Reference proteome</keyword>
<dbReference type="EMBL" id="JADGJQ010000056">
    <property type="protein sequence ID" value="KAJ3175093.1"/>
    <property type="molecule type" value="Genomic_DNA"/>
</dbReference>
<feature type="region of interest" description="Disordered" evidence="1">
    <location>
        <begin position="272"/>
        <end position="323"/>
    </location>
</feature>
<proteinExistence type="predicted"/>
<accession>A0AAD5TGK9</accession>
<protein>
    <submittedName>
        <fullName evidence="3">Uncharacterized protein</fullName>
    </submittedName>
</protein>
<comment type="caution">
    <text evidence="3">The sequence shown here is derived from an EMBL/GenBank/DDBJ whole genome shotgun (WGS) entry which is preliminary data.</text>
</comment>
<dbReference type="Proteomes" id="UP001212152">
    <property type="component" value="Unassembled WGS sequence"/>
</dbReference>
<name>A0AAD5TGK9_9FUNG</name>
<keyword evidence="2" id="KW-0732">Signal</keyword>
<gene>
    <name evidence="3" type="ORF">HDU87_006490</name>
</gene>
<feature type="signal peptide" evidence="2">
    <location>
        <begin position="1"/>
        <end position="20"/>
    </location>
</feature>
<sequence length="361" mass="38467">MKLSTITGAAILFAAASASADSCRQAQTTDFNYLAGPKKTVIFTNAAKALKVKPYTWKRVFFTPGAGQFKGQICADSWNVNAVQIGQPEECEKSEAFITVTGNAAGTASVALTQGNDITTTVSTSQSTTHSAGLDVNLEMSVGAFFLFAGAKTSVTTHVGYDFTTGKDTSTTESDPQTTTVTRTITGVGNGNTCQIAVEQATCRFRSQAYIPLVLSGWLGFEFDKAIKVRIDRPALKTWYVDVAKIAKAPHRSQMLPLSVEGSVVTKGNTDASCHGPHGEVHPSKVTGVKKAAPKKAPAKKPAAPRKKGGKKARSELPAVEEEQVEIAARDEAFDWDRITAADLYTRDEIRDQIVDGVAGQ</sequence>